<dbReference type="EMBL" id="UZAM01007387">
    <property type="protein sequence ID" value="VDO98800.1"/>
    <property type="molecule type" value="Genomic_DNA"/>
</dbReference>
<keyword evidence="1" id="KW-1133">Transmembrane helix</keyword>
<gene>
    <name evidence="2" type="ORF">SBAD_LOCUS2758</name>
</gene>
<feature type="transmembrane region" description="Helical" evidence="1">
    <location>
        <begin position="21"/>
        <end position="45"/>
    </location>
</feature>
<keyword evidence="3" id="KW-1185">Reference proteome</keyword>
<protein>
    <submittedName>
        <fullName evidence="2 4">Uncharacterized protein</fullName>
    </submittedName>
</protein>
<dbReference type="Proteomes" id="UP000270296">
    <property type="component" value="Unassembled WGS sequence"/>
</dbReference>
<evidence type="ECO:0000313" key="2">
    <source>
        <dbReference type="EMBL" id="VDO98800.1"/>
    </source>
</evidence>
<sequence>MLSAPKLKISGPCFPVIFGRPVVFCVIFIVTSAIVSVVVFLIIIAELESGRLPDMVCNIEWLFFADFPR</sequence>
<keyword evidence="1" id="KW-0812">Transmembrane</keyword>
<accession>A0A183IGL3</accession>
<name>A0A183IGL3_9BILA</name>
<evidence type="ECO:0000256" key="1">
    <source>
        <dbReference type="SAM" id="Phobius"/>
    </source>
</evidence>
<proteinExistence type="predicted"/>
<keyword evidence="1" id="KW-0472">Membrane</keyword>
<dbReference type="AlphaFoldDB" id="A0A183IGL3"/>
<evidence type="ECO:0000313" key="4">
    <source>
        <dbReference type="WBParaSite" id="SBAD_0000288801-mRNA-1"/>
    </source>
</evidence>
<dbReference type="WBParaSite" id="SBAD_0000288801-mRNA-1">
    <property type="protein sequence ID" value="SBAD_0000288801-mRNA-1"/>
    <property type="gene ID" value="SBAD_0000288801"/>
</dbReference>
<organism evidence="4">
    <name type="scientific">Soboliphyme baturini</name>
    <dbReference type="NCBI Taxonomy" id="241478"/>
    <lineage>
        <taxon>Eukaryota</taxon>
        <taxon>Metazoa</taxon>
        <taxon>Ecdysozoa</taxon>
        <taxon>Nematoda</taxon>
        <taxon>Enoplea</taxon>
        <taxon>Dorylaimia</taxon>
        <taxon>Dioctophymatida</taxon>
        <taxon>Dioctophymatoidea</taxon>
        <taxon>Soboliphymatidae</taxon>
        <taxon>Soboliphyme</taxon>
    </lineage>
</organism>
<evidence type="ECO:0000313" key="3">
    <source>
        <dbReference type="Proteomes" id="UP000270296"/>
    </source>
</evidence>
<reference evidence="4" key="1">
    <citation type="submission" date="2016-06" db="UniProtKB">
        <authorList>
            <consortium name="WormBaseParasite"/>
        </authorList>
    </citation>
    <scope>IDENTIFICATION</scope>
</reference>
<reference evidence="2 3" key="2">
    <citation type="submission" date="2018-11" db="EMBL/GenBank/DDBJ databases">
        <authorList>
            <consortium name="Pathogen Informatics"/>
        </authorList>
    </citation>
    <scope>NUCLEOTIDE SEQUENCE [LARGE SCALE GENOMIC DNA]</scope>
</reference>